<dbReference type="eggNOG" id="ENOG503449E">
    <property type="taxonomic scope" value="Bacteria"/>
</dbReference>
<proteinExistence type="predicted"/>
<evidence type="ECO:0000313" key="3">
    <source>
        <dbReference type="Proteomes" id="UP000019151"/>
    </source>
</evidence>
<gene>
    <name evidence="2" type="ORF">J421_2817</name>
</gene>
<reference evidence="2 3" key="1">
    <citation type="journal article" date="2014" name="Genome Announc.">
        <title>Genome Sequence and Methylome of Soil Bacterium Gemmatirosa kalamazoonensis KBS708T, a Member of the Rarely Cultivated Gemmatimonadetes Phylum.</title>
        <authorList>
            <person name="Debruyn J.M."/>
            <person name="Radosevich M."/>
            <person name="Wommack K.E."/>
            <person name="Polson S.W."/>
            <person name="Hauser L.J."/>
            <person name="Fawaz M.N."/>
            <person name="Korlach J."/>
            <person name="Tsai Y.C."/>
        </authorList>
    </citation>
    <scope>NUCLEOTIDE SEQUENCE [LARGE SCALE GENOMIC DNA]</scope>
    <source>
        <strain evidence="2 3">KBS708</strain>
    </source>
</reference>
<feature type="region of interest" description="Disordered" evidence="1">
    <location>
        <begin position="89"/>
        <end position="128"/>
    </location>
</feature>
<keyword evidence="3" id="KW-1185">Reference proteome</keyword>
<protein>
    <submittedName>
        <fullName evidence="2">Uncharacterized protein</fullName>
    </submittedName>
</protein>
<dbReference type="EMBL" id="CP007128">
    <property type="protein sequence ID" value="AHG90354.1"/>
    <property type="molecule type" value="Genomic_DNA"/>
</dbReference>
<organism evidence="2 3">
    <name type="scientific">Gemmatirosa kalamazoonensis</name>
    <dbReference type="NCBI Taxonomy" id="861299"/>
    <lineage>
        <taxon>Bacteria</taxon>
        <taxon>Pseudomonadati</taxon>
        <taxon>Gemmatimonadota</taxon>
        <taxon>Gemmatimonadia</taxon>
        <taxon>Gemmatimonadales</taxon>
        <taxon>Gemmatimonadaceae</taxon>
        <taxon>Gemmatirosa</taxon>
    </lineage>
</organism>
<accession>W0RGX5</accession>
<dbReference type="AlphaFoldDB" id="W0RGX5"/>
<dbReference type="Proteomes" id="UP000019151">
    <property type="component" value="Chromosome"/>
</dbReference>
<dbReference type="KEGG" id="gba:J421_2817"/>
<name>W0RGX5_9BACT</name>
<evidence type="ECO:0000313" key="2">
    <source>
        <dbReference type="EMBL" id="AHG90354.1"/>
    </source>
</evidence>
<dbReference type="STRING" id="861299.J421_2817"/>
<dbReference type="HOGENOM" id="CLU_1956446_0_0_0"/>
<dbReference type="OrthoDB" id="9900270at2"/>
<sequence>MSNQQRRTLQHTRTTLAPAEVLAAAKHFFARRNTIYAAFPEKEGPTFVSLRGQGGEEILIGVATDAEGTQVTGSTYLFDQQLARFFATLPPFPTEDATSGPDDEGGEWDDDAGPAPEKKAPPSTGATK</sequence>
<dbReference type="RefSeq" id="WP_025411824.1">
    <property type="nucleotide sequence ID" value="NZ_CP007128.1"/>
</dbReference>
<evidence type="ECO:0000256" key="1">
    <source>
        <dbReference type="SAM" id="MobiDB-lite"/>
    </source>
</evidence>
<dbReference type="InParanoid" id="W0RGX5"/>
<feature type="compositionally biased region" description="Acidic residues" evidence="1">
    <location>
        <begin position="101"/>
        <end position="112"/>
    </location>
</feature>